<keyword evidence="2" id="KW-1185">Reference proteome</keyword>
<dbReference type="EMBL" id="KJ510415">
    <property type="protein sequence ID" value="AHY27106.1"/>
    <property type="molecule type" value="Genomic_DNA"/>
</dbReference>
<dbReference type="KEGG" id="vg:19488232"/>
<evidence type="ECO:0000313" key="1">
    <source>
        <dbReference type="EMBL" id="AHY27106.1"/>
    </source>
</evidence>
<reference evidence="1 2" key="1">
    <citation type="submission" date="2014-02" db="EMBL/GenBank/DDBJ databases">
        <authorList>
            <person name="Meadows H.N."/>
            <person name="Fisher J.N.B."/>
            <person name="Gardner A.V."/>
            <person name="Merrill B.D."/>
            <person name="Hartmann K.A."/>
            <person name="Bailey M.E."/>
            <person name="Beckstead A.P."/>
            <person name="Deus L.M."/>
            <person name="Earl A.S."/>
            <person name="Easter R.A."/>
            <person name="Gibby P.D."/>
            <person name="Graves K.A."/>
            <person name="Ayer P.A."/>
            <person name="Heiner M.E."/>
            <person name="Herring J.A."/>
            <person name="Jaen A.D."/>
            <person name="Liu J.E."/>
            <person name="Manci A.M."/>
            <person name="Nielsen D.A."/>
            <person name="Paz H.C."/>
            <person name="Sabin N.R."/>
            <person name="Solomon M.B."/>
            <person name="Sutter R.A."/>
            <person name="Wake B.N."/>
            <person name="Willyerd H.J."/>
            <person name="Zimmerman L.J."/>
            <person name="Breakwell D.P."/>
            <person name="Burnett S.H."/>
            <person name="Grose J.H."/>
            <person name="Bradley K.W."/>
            <person name="Clarke D.Q."/>
            <person name="Lewis M.F."/>
            <person name="Barker L.P."/>
            <person name="Bailey C."/>
            <person name="Asai D.J."/>
            <person name="Garber M.L."/>
            <person name="Bowman C.A."/>
            <person name="Russell D.A."/>
            <person name="Pope W.H."/>
            <person name="Jacobs-Sera D."/>
            <person name="Hendrix R.W."/>
            <person name="Hatfull G.F."/>
        </authorList>
    </citation>
    <scope>NUCLEOTIDE SEQUENCE [LARGE SCALE GENOMIC DNA]</scope>
</reference>
<accession>A0A023W694</accession>
<dbReference type="Proteomes" id="UP000024443">
    <property type="component" value="Segment"/>
</dbReference>
<dbReference type="OrthoDB" id="27795at10239"/>
<gene>
    <name evidence="1" type="primary">43</name>
    <name evidence="1" type="ORF">PBI_PHANTASTIC_43</name>
</gene>
<dbReference type="GeneID" id="19488232"/>
<organism evidence="1 2">
    <name type="scientific">Mycobacterium phage Phantastic</name>
    <dbReference type="NCBI Taxonomy" id="1486426"/>
    <lineage>
        <taxon>Viruses</taxon>
        <taxon>Duplodnaviria</taxon>
        <taxon>Heunggongvirae</taxon>
        <taxon>Uroviricota</taxon>
        <taxon>Caudoviricetes</taxon>
        <taxon>Veracruzvirus</taxon>
        <taxon>Veracruzvirus phantastic</taxon>
    </lineage>
</organism>
<protein>
    <submittedName>
        <fullName evidence="1">Uncharacterized protein</fullName>
    </submittedName>
</protein>
<evidence type="ECO:0000313" key="2">
    <source>
        <dbReference type="Proteomes" id="UP000024443"/>
    </source>
</evidence>
<sequence length="53" mass="6077">MEIEVRVVVGEEVASVKAIIEYLDFIQDPNYREYLFDATVGQMKEALKEKGVL</sequence>
<dbReference type="RefSeq" id="YP_009032528.1">
    <property type="nucleotide sequence ID" value="NC_024148.1"/>
</dbReference>
<proteinExistence type="predicted"/>
<name>A0A023W694_9CAUD</name>